<dbReference type="GO" id="GO:0003700">
    <property type="term" value="F:DNA-binding transcription factor activity"/>
    <property type="evidence" value="ECO:0007669"/>
    <property type="project" value="TreeGrafter"/>
</dbReference>
<accession>A0A1Z1FF22</accession>
<dbReference type="PRINTS" id="PR00455">
    <property type="entry name" value="HTHTETR"/>
</dbReference>
<feature type="domain" description="HTH tetR-type" evidence="3">
    <location>
        <begin position="16"/>
        <end position="76"/>
    </location>
</feature>
<dbReference type="InterPro" id="IPR050109">
    <property type="entry name" value="HTH-type_TetR-like_transc_reg"/>
</dbReference>
<evidence type="ECO:0000256" key="2">
    <source>
        <dbReference type="PROSITE-ProRule" id="PRU00335"/>
    </source>
</evidence>
<proteinExistence type="predicted"/>
<sequence>MEGSAAFTRPQQQRSRDALERIVASAVGLFSRSGFDAARVSDIASEAGVPVGTVYQHFPDKEALLAAIVAGYRACRMREIRELCTSAEARAASPRQLVELHLDIVFSAFSADAGLLRLIERKRLEDVSVHRDQSMANDVVATWIADLLVERLPDRDPAELRRQVHYAHSIIRGAVVWSVLPTVGELGEGLKVTDTGFAVEALKMALRYLGIDE</sequence>
<keyword evidence="1 2" id="KW-0238">DNA-binding</keyword>
<dbReference type="Pfam" id="PF00440">
    <property type="entry name" value="TetR_N"/>
    <property type="match status" value="1"/>
</dbReference>
<evidence type="ECO:0000313" key="4">
    <source>
        <dbReference type="EMBL" id="ARU17419.1"/>
    </source>
</evidence>
<dbReference type="SUPFAM" id="SSF46689">
    <property type="entry name" value="Homeodomain-like"/>
    <property type="match status" value="1"/>
</dbReference>
<dbReference type="GO" id="GO:0000976">
    <property type="term" value="F:transcription cis-regulatory region binding"/>
    <property type="evidence" value="ECO:0007669"/>
    <property type="project" value="TreeGrafter"/>
</dbReference>
<evidence type="ECO:0000256" key="1">
    <source>
        <dbReference type="ARBA" id="ARBA00023125"/>
    </source>
</evidence>
<dbReference type="AlphaFoldDB" id="A0A1Z1FF22"/>
<dbReference type="InterPro" id="IPR001647">
    <property type="entry name" value="HTH_TetR"/>
</dbReference>
<evidence type="ECO:0000259" key="3">
    <source>
        <dbReference type="PROSITE" id="PS50977"/>
    </source>
</evidence>
<organism evidence="4 5">
    <name type="scientific">Croceicoccus marinus</name>
    <dbReference type="NCBI Taxonomy" id="450378"/>
    <lineage>
        <taxon>Bacteria</taxon>
        <taxon>Pseudomonadati</taxon>
        <taxon>Pseudomonadota</taxon>
        <taxon>Alphaproteobacteria</taxon>
        <taxon>Sphingomonadales</taxon>
        <taxon>Erythrobacteraceae</taxon>
        <taxon>Croceicoccus</taxon>
    </lineage>
</organism>
<feature type="DNA-binding region" description="H-T-H motif" evidence="2">
    <location>
        <begin position="39"/>
        <end position="58"/>
    </location>
</feature>
<name>A0A1Z1FF22_9SPHN</name>
<evidence type="ECO:0000313" key="5">
    <source>
        <dbReference type="Proteomes" id="UP000195807"/>
    </source>
</evidence>
<dbReference type="STRING" id="450378.GCA_001661675_01977"/>
<protein>
    <submittedName>
        <fullName evidence="4">TetR family transcriptional regulator</fullName>
    </submittedName>
</protein>
<dbReference type="PANTHER" id="PTHR30055">
    <property type="entry name" value="HTH-TYPE TRANSCRIPTIONAL REGULATOR RUTR"/>
    <property type="match status" value="1"/>
</dbReference>
<gene>
    <name evidence="4" type="ORF">A9D14_09815</name>
</gene>
<dbReference type="Gene3D" id="1.10.357.10">
    <property type="entry name" value="Tetracycline Repressor, domain 2"/>
    <property type="match status" value="1"/>
</dbReference>
<dbReference type="PROSITE" id="PS50977">
    <property type="entry name" value="HTH_TETR_2"/>
    <property type="match status" value="1"/>
</dbReference>
<dbReference type="Proteomes" id="UP000195807">
    <property type="component" value="Chromosome"/>
</dbReference>
<dbReference type="OrthoDB" id="9811084at2"/>
<dbReference type="PANTHER" id="PTHR30055:SF226">
    <property type="entry name" value="HTH-TYPE TRANSCRIPTIONAL REGULATOR PKSA"/>
    <property type="match status" value="1"/>
</dbReference>
<keyword evidence="5" id="KW-1185">Reference proteome</keyword>
<dbReference type="EMBL" id="CP019602">
    <property type="protein sequence ID" value="ARU17419.1"/>
    <property type="molecule type" value="Genomic_DNA"/>
</dbReference>
<reference evidence="4 5" key="1">
    <citation type="submission" date="2017-01" db="EMBL/GenBank/DDBJ databases">
        <title>Complete genome sequence of esterase-producing bacterium Croceicoccus marinus E4A9.</title>
        <authorList>
            <person name="Wu Y.-H."/>
            <person name="Cheng H."/>
            <person name="Xu L."/>
            <person name="Huo Y.-Y."/>
            <person name="Wang C.-S."/>
            <person name="Xu X.-W."/>
        </authorList>
    </citation>
    <scope>NUCLEOTIDE SEQUENCE [LARGE SCALE GENOMIC DNA]</scope>
    <source>
        <strain evidence="4 5">E4A9</strain>
    </source>
</reference>
<dbReference type="InterPro" id="IPR009057">
    <property type="entry name" value="Homeodomain-like_sf"/>
</dbReference>
<dbReference type="KEGG" id="cman:A9D14_09815"/>